<keyword evidence="4" id="KW-0479">Metal-binding</keyword>
<dbReference type="GO" id="GO:0046872">
    <property type="term" value="F:metal ion binding"/>
    <property type="evidence" value="ECO:0007669"/>
    <property type="project" value="UniProtKB-KW"/>
</dbReference>
<dbReference type="Proteomes" id="UP000184364">
    <property type="component" value="Unassembled WGS sequence"/>
</dbReference>
<dbReference type="InterPro" id="IPR008753">
    <property type="entry name" value="Peptidase_M13_N"/>
</dbReference>
<dbReference type="Pfam" id="PF01431">
    <property type="entry name" value="Peptidase_M13"/>
    <property type="match status" value="1"/>
</dbReference>
<evidence type="ECO:0000256" key="4">
    <source>
        <dbReference type="ARBA" id="ARBA00022723"/>
    </source>
</evidence>
<dbReference type="InterPro" id="IPR018497">
    <property type="entry name" value="Peptidase_M13_C"/>
</dbReference>
<accession>A0A1M7DZ26</accession>
<evidence type="ECO:0000256" key="7">
    <source>
        <dbReference type="ARBA" id="ARBA00023049"/>
    </source>
</evidence>
<proteinExistence type="inferred from homology"/>
<keyword evidence="6" id="KW-0862">Zinc</keyword>
<evidence type="ECO:0000259" key="9">
    <source>
        <dbReference type="Pfam" id="PF05649"/>
    </source>
</evidence>
<dbReference type="PRINTS" id="PR00786">
    <property type="entry name" value="NEPRILYSIN"/>
</dbReference>
<dbReference type="PANTHER" id="PTHR11733">
    <property type="entry name" value="ZINC METALLOPROTEASE FAMILY M13 NEPRILYSIN-RELATED"/>
    <property type="match status" value="1"/>
</dbReference>
<dbReference type="GO" id="GO:0016485">
    <property type="term" value="P:protein processing"/>
    <property type="evidence" value="ECO:0007669"/>
    <property type="project" value="TreeGrafter"/>
</dbReference>
<feature type="domain" description="Peptidase M13 N-terminal" evidence="9">
    <location>
        <begin position="74"/>
        <end position="449"/>
    </location>
</feature>
<dbReference type="AlphaFoldDB" id="A0A1M7DZ26"/>
<evidence type="ECO:0000256" key="5">
    <source>
        <dbReference type="ARBA" id="ARBA00022801"/>
    </source>
</evidence>
<dbReference type="SUPFAM" id="SSF55486">
    <property type="entry name" value="Metalloproteases ('zincins'), catalytic domain"/>
    <property type="match status" value="1"/>
</dbReference>
<dbReference type="PROSITE" id="PS51885">
    <property type="entry name" value="NEPRILYSIN"/>
    <property type="match status" value="1"/>
</dbReference>
<evidence type="ECO:0000313" key="10">
    <source>
        <dbReference type="EMBL" id="SHL84697.1"/>
    </source>
</evidence>
<dbReference type="InterPro" id="IPR000718">
    <property type="entry name" value="Peptidase_M13"/>
</dbReference>
<dbReference type="GO" id="GO:0005886">
    <property type="term" value="C:plasma membrane"/>
    <property type="evidence" value="ECO:0007669"/>
    <property type="project" value="TreeGrafter"/>
</dbReference>
<sequence>MVSLCKIKKLSLMKKLNIGILALSGIVFLNSCGATKTAETSKKTEPAVVVVDPVKVQVKEEGINLSYMDKSVRPQDDFFSYVNGNWVKTTQIPSDKASWGSFNALRENVDDASLDILNKILSEKYTEGSEGQKIQNLYASFMDVSKRDAEGLAPIKGDLVKIDAIKNINDLQKYLLDATKLSDNSFYGWRVGADMKNSTMNAVYLGGPDLGLGRDYYQKVNEANTKTLAEYQTYVGKLFGVLGYKNSDAAAKNVVDFEKQLANYLLTLEQNRDANLRYNPKNVSELSGLVKNVNLAKYLTDAGVKTDKVIIGELKYYQNMDQFLTQKNLPLLKDYLKYHIINGNASNLDSSLEQIRFDFYSKYLQGQKEQRPMNKRGLSLVNSVLGEAFGKLYVEKYFTPEAKAQMETYIQYILRSFKTHINDMDWMSPETKVKAQEKLSKFTVKIAYPDKWKDYTLLKVGSPAQGANLYSNLQNVAEWQYQKSLDKVGKPVDKTEWGMTPQTVNAYYSGSNNEIVFPAAILQPPFYNPNADAAVNFGGIGAVIGHEISHGFDDSGSRFDGDGNLNNWWTDADRKNFDAKVGQLAAQYSAYEPVKGSFVNGKFTSGENIGDLGGVAVAYDALQMYLKDKGNPGSISGFTQDQRFFMSWATVWRTKSTDQYMTNQVKTDPHSPGIFRAFGPLVNQDSFMKAFDIKTGDKLYKAPQDRIKIW</sequence>
<dbReference type="EMBL" id="FRAV01000026">
    <property type="protein sequence ID" value="SHL84697.1"/>
    <property type="molecule type" value="Genomic_DNA"/>
</dbReference>
<gene>
    <name evidence="10" type="ORF">SAMN05444267_102644</name>
</gene>
<evidence type="ECO:0000256" key="1">
    <source>
        <dbReference type="ARBA" id="ARBA00001947"/>
    </source>
</evidence>
<evidence type="ECO:0000259" key="8">
    <source>
        <dbReference type="Pfam" id="PF01431"/>
    </source>
</evidence>
<dbReference type="PANTHER" id="PTHR11733:SF167">
    <property type="entry name" value="FI17812P1-RELATED"/>
    <property type="match status" value="1"/>
</dbReference>
<keyword evidence="7" id="KW-0482">Metalloprotease</keyword>
<dbReference type="GO" id="GO:0004222">
    <property type="term" value="F:metalloendopeptidase activity"/>
    <property type="evidence" value="ECO:0007669"/>
    <property type="project" value="InterPro"/>
</dbReference>
<dbReference type="Gene3D" id="3.40.390.10">
    <property type="entry name" value="Collagenase (Catalytic Domain)"/>
    <property type="match status" value="1"/>
</dbReference>
<dbReference type="InterPro" id="IPR042089">
    <property type="entry name" value="Peptidase_M13_dom_2"/>
</dbReference>
<feature type="domain" description="Peptidase M13 C-terminal" evidence="8">
    <location>
        <begin position="505"/>
        <end position="707"/>
    </location>
</feature>
<evidence type="ECO:0000313" key="11">
    <source>
        <dbReference type="Proteomes" id="UP000184364"/>
    </source>
</evidence>
<evidence type="ECO:0000256" key="2">
    <source>
        <dbReference type="ARBA" id="ARBA00007357"/>
    </source>
</evidence>
<dbReference type="Gene3D" id="1.10.1380.10">
    <property type="entry name" value="Neutral endopeptidase , domain2"/>
    <property type="match status" value="1"/>
</dbReference>
<protein>
    <submittedName>
        <fullName evidence="10">Putative endopeptidase</fullName>
    </submittedName>
</protein>
<comment type="similarity">
    <text evidence="2">Belongs to the peptidase M13 family.</text>
</comment>
<evidence type="ECO:0000256" key="6">
    <source>
        <dbReference type="ARBA" id="ARBA00022833"/>
    </source>
</evidence>
<dbReference type="Pfam" id="PF05649">
    <property type="entry name" value="Peptidase_M13_N"/>
    <property type="match status" value="1"/>
</dbReference>
<keyword evidence="5" id="KW-0378">Hydrolase</keyword>
<evidence type="ECO:0000256" key="3">
    <source>
        <dbReference type="ARBA" id="ARBA00022670"/>
    </source>
</evidence>
<dbReference type="CDD" id="cd08662">
    <property type="entry name" value="M13"/>
    <property type="match status" value="1"/>
</dbReference>
<name>A0A1M7DZ26_9FLAO</name>
<keyword evidence="11" id="KW-1185">Reference proteome</keyword>
<comment type="cofactor">
    <cofactor evidence="1">
        <name>Zn(2+)</name>
        <dbReference type="ChEBI" id="CHEBI:29105"/>
    </cofactor>
</comment>
<keyword evidence="3" id="KW-0645">Protease</keyword>
<reference evidence="11" key="1">
    <citation type="submission" date="2016-11" db="EMBL/GenBank/DDBJ databases">
        <authorList>
            <person name="Varghese N."/>
            <person name="Submissions S."/>
        </authorList>
    </citation>
    <scope>NUCLEOTIDE SEQUENCE [LARGE SCALE GENOMIC DNA]</scope>
    <source>
        <strain evidence="11">DSM 26899</strain>
    </source>
</reference>
<dbReference type="InterPro" id="IPR024079">
    <property type="entry name" value="MetalloPept_cat_dom_sf"/>
</dbReference>
<organism evidence="10 11">
    <name type="scientific">Chryseobacterium polytrichastri</name>
    <dbReference type="NCBI Taxonomy" id="1302687"/>
    <lineage>
        <taxon>Bacteria</taxon>
        <taxon>Pseudomonadati</taxon>
        <taxon>Bacteroidota</taxon>
        <taxon>Flavobacteriia</taxon>
        <taxon>Flavobacteriales</taxon>
        <taxon>Weeksellaceae</taxon>
        <taxon>Chryseobacterium group</taxon>
        <taxon>Chryseobacterium</taxon>
    </lineage>
</organism>
<dbReference type="STRING" id="1302687.SAMN05444267_102644"/>